<dbReference type="PROSITE" id="PS50222">
    <property type="entry name" value="EF_HAND_2"/>
    <property type="match status" value="1"/>
</dbReference>
<dbReference type="Proteomes" id="UP001642409">
    <property type="component" value="Unassembled WGS sequence"/>
</dbReference>
<dbReference type="AlphaFoldDB" id="A0AA86NEJ6"/>
<dbReference type="GO" id="GO:0005509">
    <property type="term" value="F:calcium ion binding"/>
    <property type="evidence" value="ECO:0007669"/>
    <property type="project" value="InterPro"/>
</dbReference>
<organism evidence="2">
    <name type="scientific">Hexamita inflata</name>
    <dbReference type="NCBI Taxonomy" id="28002"/>
    <lineage>
        <taxon>Eukaryota</taxon>
        <taxon>Metamonada</taxon>
        <taxon>Diplomonadida</taxon>
        <taxon>Hexamitidae</taxon>
        <taxon>Hexamitinae</taxon>
        <taxon>Hexamita</taxon>
    </lineage>
</organism>
<evidence type="ECO:0000313" key="8">
    <source>
        <dbReference type="Proteomes" id="UP001642409"/>
    </source>
</evidence>
<dbReference type="EMBL" id="CATOUU010000150">
    <property type="protein sequence ID" value="CAI9918109.1"/>
    <property type="molecule type" value="Genomic_DNA"/>
</dbReference>
<dbReference type="EMBL" id="CATOUU010000767">
    <property type="protein sequence ID" value="CAI9946872.1"/>
    <property type="molecule type" value="Genomic_DNA"/>
</dbReference>
<evidence type="ECO:0000313" key="7">
    <source>
        <dbReference type="EMBL" id="CAL6095860.1"/>
    </source>
</evidence>
<proteinExistence type="predicted"/>
<evidence type="ECO:0000313" key="3">
    <source>
        <dbReference type="EMBL" id="CAI9946872.1"/>
    </source>
</evidence>
<dbReference type="EMBL" id="CAXDID020000474">
    <property type="protein sequence ID" value="CAL6095226.1"/>
    <property type="molecule type" value="Genomic_DNA"/>
</dbReference>
<reference evidence="2" key="1">
    <citation type="submission" date="2023-06" db="EMBL/GenBank/DDBJ databases">
        <authorList>
            <person name="Kurt Z."/>
        </authorList>
    </citation>
    <scope>NUCLEOTIDE SEQUENCE</scope>
</reference>
<dbReference type="SUPFAM" id="SSF47473">
    <property type="entry name" value="EF-hand"/>
    <property type="match status" value="1"/>
</dbReference>
<dbReference type="Gene3D" id="1.10.238.10">
    <property type="entry name" value="EF-hand"/>
    <property type="match status" value="1"/>
</dbReference>
<protein>
    <submittedName>
        <fullName evidence="2">EF-hand domain pair</fullName>
    </submittedName>
    <submittedName>
        <fullName evidence="5">EF-hand_domain pair</fullName>
    </submittedName>
</protein>
<sequence length="165" mass="18906">MGSQLVESLPANIQQLSKNYQIKKNFGNLILPEFQTARAIYDSLTQEQLLDLLQNFPYITKNIKLHDIDFDFFKQLVYTIVNAGNKPTKARIHFLFFDKDFSGTMNYKELHSLLLKLGYDADINAVGELVMSIADSEVQGDGDQFDKRQLSVMMFEKVAQALEED</sequence>
<evidence type="ECO:0000313" key="6">
    <source>
        <dbReference type="EMBL" id="CAL6095226.1"/>
    </source>
</evidence>
<gene>
    <name evidence="3" type="ORF">HINF_LOCUS34517</name>
    <name evidence="4" type="ORF">HINF_LOCUS54885</name>
    <name evidence="2" type="ORF">HINF_LOCUS5754</name>
    <name evidence="5" type="ORF">HINF_LOCUS64645</name>
    <name evidence="6" type="ORF">HINF_LOCUS67847</name>
    <name evidence="7" type="ORF">HINF_LOCUS68152</name>
</gene>
<dbReference type="EMBL" id="CAXDID020000416">
    <property type="protein sequence ID" value="CAL6089160.1"/>
    <property type="molecule type" value="Genomic_DNA"/>
</dbReference>
<dbReference type="InterPro" id="IPR002048">
    <property type="entry name" value="EF_hand_dom"/>
</dbReference>
<reference evidence="5 8" key="2">
    <citation type="submission" date="2024-07" db="EMBL/GenBank/DDBJ databases">
        <authorList>
            <person name="Akdeniz Z."/>
        </authorList>
    </citation>
    <scope>NUCLEOTIDE SEQUENCE [LARGE SCALE GENOMIC DNA]</scope>
</reference>
<dbReference type="EMBL" id="CAXDID020000480">
    <property type="protein sequence ID" value="CAL6095860.1"/>
    <property type="molecule type" value="Genomic_DNA"/>
</dbReference>
<comment type="caution">
    <text evidence="2">The sequence shown here is derived from an EMBL/GenBank/DDBJ whole genome shotgun (WGS) entry which is preliminary data.</text>
</comment>
<evidence type="ECO:0000313" key="4">
    <source>
        <dbReference type="EMBL" id="CAI9967240.1"/>
    </source>
</evidence>
<feature type="domain" description="EF-hand" evidence="1">
    <location>
        <begin position="85"/>
        <end position="120"/>
    </location>
</feature>
<evidence type="ECO:0000313" key="2">
    <source>
        <dbReference type="EMBL" id="CAI9918109.1"/>
    </source>
</evidence>
<accession>A0AA86NEJ6</accession>
<name>A0AA86NEJ6_9EUKA</name>
<evidence type="ECO:0000259" key="1">
    <source>
        <dbReference type="PROSITE" id="PS50222"/>
    </source>
</evidence>
<dbReference type="InterPro" id="IPR011992">
    <property type="entry name" value="EF-hand-dom_pair"/>
</dbReference>
<evidence type="ECO:0000313" key="5">
    <source>
        <dbReference type="EMBL" id="CAL6089160.1"/>
    </source>
</evidence>
<dbReference type="EMBL" id="CATOUU010001018">
    <property type="protein sequence ID" value="CAI9967240.1"/>
    <property type="molecule type" value="Genomic_DNA"/>
</dbReference>
<keyword evidence="8" id="KW-1185">Reference proteome</keyword>